<reference evidence="2 3" key="1">
    <citation type="submission" date="2019-09" db="EMBL/GenBank/DDBJ databases">
        <authorList>
            <person name="Wang X."/>
        </authorList>
    </citation>
    <scope>NUCLEOTIDE SEQUENCE [LARGE SCALE GENOMIC DNA]</scope>
    <source>
        <strain evidence="2 3">CICC 11023</strain>
    </source>
</reference>
<evidence type="ECO:0000256" key="1">
    <source>
        <dbReference type="SAM" id="Phobius"/>
    </source>
</evidence>
<dbReference type="EMBL" id="VXLC01000008">
    <property type="protein sequence ID" value="KAA8887040.1"/>
    <property type="molecule type" value="Genomic_DNA"/>
</dbReference>
<proteinExistence type="predicted"/>
<sequence>MTQSPTTPDAFAHSHPVPPPSGGTAVTAGVLACLGGAHRLLSILALVVGIAMLSELDVDSETYFPRMLFAISIPIFLVDGALLLAGGIQMFRKRASARRLIIIGCAVDLAYLVIEAVVVLAVAGPSDDYGVLFSPLFAVVVAAFPIATIILTSRTSTTRWLDYRA</sequence>
<keyword evidence="3" id="KW-1185">Reference proteome</keyword>
<comment type="caution">
    <text evidence="2">The sequence shown here is derived from an EMBL/GenBank/DDBJ whole genome shotgun (WGS) entry which is preliminary data.</text>
</comment>
<dbReference type="OrthoDB" id="3638278at2"/>
<protein>
    <submittedName>
        <fullName evidence="2">Uncharacterized protein</fullName>
    </submittedName>
</protein>
<feature type="transmembrane region" description="Helical" evidence="1">
    <location>
        <begin position="40"/>
        <end position="56"/>
    </location>
</feature>
<organism evidence="2 3">
    <name type="scientific">Nocardia colli</name>
    <dbReference type="NCBI Taxonomy" id="2545717"/>
    <lineage>
        <taxon>Bacteria</taxon>
        <taxon>Bacillati</taxon>
        <taxon>Actinomycetota</taxon>
        <taxon>Actinomycetes</taxon>
        <taxon>Mycobacteriales</taxon>
        <taxon>Nocardiaceae</taxon>
        <taxon>Nocardia</taxon>
    </lineage>
</organism>
<feature type="transmembrane region" description="Helical" evidence="1">
    <location>
        <begin position="100"/>
        <end position="123"/>
    </location>
</feature>
<keyword evidence="1" id="KW-0472">Membrane</keyword>
<dbReference type="RefSeq" id="WP_150403371.1">
    <property type="nucleotide sequence ID" value="NZ_VXLC01000008.1"/>
</dbReference>
<feature type="transmembrane region" description="Helical" evidence="1">
    <location>
        <begin position="129"/>
        <end position="151"/>
    </location>
</feature>
<name>A0A5N0EE03_9NOCA</name>
<dbReference type="Proteomes" id="UP000323876">
    <property type="component" value="Unassembled WGS sequence"/>
</dbReference>
<feature type="transmembrane region" description="Helical" evidence="1">
    <location>
        <begin position="68"/>
        <end position="88"/>
    </location>
</feature>
<keyword evidence="1" id="KW-1133">Transmembrane helix</keyword>
<gene>
    <name evidence="2" type="ORF">F3087_19160</name>
</gene>
<evidence type="ECO:0000313" key="2">
    <source>
        <dbReference type="EMBL" id="KAA8887040.1"/>
    </source>
</evidence>
<evidence type="ECO:0000313" key="3">
    <source>
        <dbReference type="Proteomes" id="UP000323876"/>
    </source>
</evidence>
<dbReference type="AlphaFoldDB" id="A0A5N0EE03"/>
<keyword evidence="1" id="KW-0812">Transmembrane</keyword>
<accession>A0A5N0EE03</accession>